<reference evidence="2" key="2">
    <citation type="submission" date="2023-11" db="UniProtKB">
        <authorList>
            <consortium name="WormBaseParasite"/>
        </authorList>
    </citation>
    <scope>IDENTIFICATION</scope>
</reference>
<name>A0AA85FK68_9TREM</name>
<reference evidence="1" key="1">
    <citation type="submission" date="2022-06" db="EMBL/GenBank/DDBJ databases">
        <authorList>
            <person name="Berger JAMES D."/>
            <person name="Berger JAMES D."/>
        </authorList>
    </citation>
    <scope>NUCLEOTIDE SEQUENCE [LARGE SCALE GENOMIC DNA]</scope>
</reference>
<accession>A0AA85FK68</accession>
<organism evidence="1 2">
    <name type="scientific">Schistosoma rodhaini</name>
    <dbReference type="NCBI Taxonomy" id="6188"/>
    <lineage>
        <taxon>Eukaryota</taxon>
        <taxon>Metazoa</taxon>
        <taxon>Spiralia</taxon>
        <taxon>Lophotrochozoa</taxon>
        <taxon>Platyhelminthes</taxon>
        <taxon>Trematoda</taxon>
        <taxon>Digenea</taxon>
        <taxon>Strigeidida</taxon>
        <taxon>Schistosomatoidea</taxon>
        <taxon>Schistosomatidae</taxon>
        <taxon>Schistosoma</taxon>
    </lineage>
</organism>
<evidence type="ECO:0000313" key="1">
    <source>
        <dbReference type="Proteomes" id="UP000050792"/>
    </source>
</evidence>
<evidence type="ECO:0000313" key="2">
    <source>
        <dbReference type="WBParaSite" id="SRDH1_54270.1"/>
    </source>
</evidence>
<sequence length="88" mass="10222">MYQLRKTIDLHFTRIECSVLRLNVTELYFSDVSGLVTTESREVEDISPHFSENNRPHHQIISRSNNTTEKYVSFSALQRVITDSTDGF</sequence>
<dbReference type="Proteomes" id="UP000050792">
    <property type="component" value="Unassembled WGS sequence"/>
</dbReference>
<keyword evidence="1" id="KW-1185">Reference proteome</keyword>
<dbReference type="WBParaSite" id="SRDH1_54270.1">
    <property type="protein sequence ID" value="SRDH1_54270.1"/>
    <property type="gene ID" value="SRDH1_54270"/>
</dbReference>
<protein>
    <submittedName>
        <fullName evidence="2">Uncharacterized protein</fullName>
    </submittedName>
</protein>
<dbReference type="AlphaFoldDB" id="A0AA85FK68"/>
<proteinExistence type="predicted"/>